<organism evidence="2 3">
    <name type="scientific">Acidiphilium multivorum (strain DSM 11245 / JCM 8867 / NBRC 100883 / AIU 301)</name>
    <dbReference type="NCBI Taxonomy" id="926570"/>
    <lineage>
        <taxon>Bacteria</taxon>
        <taxon>Pseudomonadati</taxon>
        <taxon>Pseudomonadota</taxon>
        <taxon>Alphaproteobacteria</taxon>
        <taxon>Acetobacterales</taxon>
        <taxon>Acidocellaceae</taxon>
        <taxon>Acidiphilium</taxon>
    </lineage>
</organism>
<dbReference type="AlphaFoldDB" id="F0J7G9"/>
<dbReference type="GO" id="GO:0006313">
    <property type="term" value="P:DNA transposition"/>
    <property type="evidence" value="ECO:0007669"/>
    <property type="project" value="InterPro"/>
</dbReference>
<dbReference type="InterPro" id="IPR002513">
    <property type="entry name" value="Tn3_Tnp_DDE_dom"/>
</dbReference>
<feature type="domain" description="Tn3 transposase DDE" evidence="1">
    <location>
        <begin position="3"/>
        <end position="160"/>
    </location>
</feature>
<dbReference type="HOGENOM" id="CLU_009098_3_0_5"/>
<evidence type="ECO:0000313" key="2">
    <source>
        <dbReference type="EMBL" id="BAJ83036.1"/>
    </source>
</evidence>
<sequence length="189" mass="21321">MCLIRAHWSDLLRIATSIRTGTVSASVILRQLAAYPRQNAVAAALRELGRLERTLFTLDWLEDPGLRRESSHELNKGEARNSLARAVFIHRLGEIRDRTFENQTHRASGLNLLVTAIILWNTRYLAQAIQALRQVEDVPGTLLRHLSPIGWEHVNLTGDYIWSANQKSTENHAGLRPLRPIPDTTTHAA</sequence>
<keyword evidence="2" id="KW-0614">Plasmid</keyword>
<reference evidence="2 3" key="1">
    <citation type="submission" date="2010-12" db="EMBL/GenBank/DDBJ databases">
        <title>Whole genome sequence of Acidiphilium multivorum AIU301.</title>
        <authorList>
            <person name="Narita-Yamada S."/>
            <person name="Nakamura S."/>
            <person name="Ito N."/>
            <person name="Takarada H."/>
            <person name="Katano Y."/>
            <person name="Nakazawa H."/>
            <person name="Hosoyama A."/>
            <person name="Yamada R."/>
            <person name="Fujita N."/>
        </authorList>
    </citation>
    <scope>NUCLEOTIDE SEQUENCE [LARGE SCALE GENOMIC DNA]</scope>
    <source>
        <strain evidence="3">DSM 11245 / JCM 8867 / AIU301</strain>
        <plasmid evidence="2 3">pACMV1</plasmid>
    </source>
</reference>
<dbReference type="EMBL" id="AP012036">
    <property type="protein sequence ID" value="BAJ83036.1"/>
    <property type="molecule type" value="Genomic_DNA"/>
</dbReference>
<proteinExistence type="predicted"/>
<dbReference type="Pfam" id="PF01526">
    <property type="entry name" value="DDE_Tnp_Tn3"/>
    <property type="match status" value="1"/>
</dbReference>
<geneLocation type="plasmid" evidence="2 3">
    <name>pACMV1</name>
</geneLocation>
<accession>F0J7G9</accession>
<evidence type="ECO:0000313" key="3">
    <source>
        <dbReference type="Proteomes" id="UP000007100"/>
    </source>
</evidence>
<protein>
    <submittedName>
        <fullName evidence="2">Putative transposase</fullName>
    </submittedName>
</protein>
<keyword evidence="3" id="KW-1185">Reference proteome</keyword>
<evidence type="ECO:0000259" key="1">
    <source>
        <dbReference type="Pfam" id="PF01526"/>
    </source>
</evidence>
<dbReference type="GO" id="GO:0004803">
    <property type="term" value="F:transposase activity"/>
    <property type="evidence" value="ECO:0007669"/>
    <property type="project" value="InterPro"/>
</dbReference>
<dbReference type="KEGG" id="amv:ACMV_P1_02400"/>
<gene>
    <name evidence="2" type="ordered locus">ACMV_P1_02400</name>
</gene>
<dbReference type="Proteomes" id="UP000007100">
    <property type="component" value="Plasmid pACMV1"/>
</dbReference>
<name>F0J7G9_ACIMA</name>